<evidence type="ECO:0000256" key="4">
    <source>
        <dbReference type="ARBA" id="ARBA00023284"/>
    </source>
</evidence>
<evidence type="ECO:0000313" key="6">
    <source>
        <dbReference type="EMBL" id="AXG74849.1"/>
    </source>
</evidence>
<organism evidence="6 7">
    <name type="scientific">Flavobacterium arcticum</name>
    <dbReference type="NCBI Taxonomy" id="1784713"/>
    <lineage>
        <taxon>Bacteria</taxon>
        <taxon>Pseudomonadati</taxon>
        <taxon>Bacteroidota</taxon>
        <taxon>Flavobacteriia</taxon>
        <taxon>Flavobacteriales</taxon>
        <taxon>Flavobacteriaceae</taxon>
        <taxon>Flavobacterium</taxon>
    </lineage>
</organism>
<gene>
    <name evidence="6" type="ORF">DVK85_11655</name>
</gene>
<dbReference type="Gene3D" id="3.40.30.10">
    <property type="entry name" value="Glutaredoxin"/>
    <property type="match status" value="1"/>
</dbReference>
<keyword evidence="3" id="KW-1015">Disulfide bond</keyword>
<dbReference type="GO" id="GO:0016491">
    <property type="term" value="F:oxidoreductase activity"/>
    <property type="evidence" value="ECO:0007669"/>
    <property type="project" value="InterPro"/>
</dbReference>
<evidence type="ECO:0000256" key="1">
    <source>
        <dbReference type="ARBA" id="ARBA00004196"/>
    </source>
</evidence>
<dbReference type="RefSeq" id="WP_114678607.1">
    <property type="nucleotide sequence ID" value="NZ_CP031188.1"/>
</dbReference>
<dbReference type="GO" id="GO:0016209">
    <property type="term" value="F:antioxidant activity"/>
    <property type="evidence" value="ECO:0007669"/>
    <property type="project" value="InterPro"/>
</dbReference>
<dbReference type="KEGG" id="fat:DVK85_11655"/>
<dbReference type="PANTHER" id="PTHR42852:SF6">
    <property type="entry name" value="THIOL:DISULFIDE INTERCHANGE PROTEIN DSBE"/>
    <property type="match status" value="1"/>
</dbReference>
<dbReference type="Pfam" id="PF00578">
    <property type="entry name" value="AhpC-TSA"/>
    <property type="match status" value="1"/>
</dbReference>
<dbReference type="InterPro" id="IPR025380">
    <property type="entry name" value="DUF4369"/>
</dbReference>
<dbReference type="Pfam" id="PF14289">
    <property type="entry name" value="DUF4369"/>
    <property type="match status" value="1"/>
</dbReference>
<dbReference type="InterPro" id="IPR036249">
    <property type="entry name" value="Thioredoxin-like_sf"/>
</dbReference>
<dbReference type="PANTHER" id="PTHR42852">
    <property type="entry name" value="THIOL:DISULFIDE INTERCHANGE PROTEIN DSBE"/>
    <property type="match status" value="1"/>
</dbReference>
<evidence type="ECO:0000313" key="7">
    <source>
        <dbReference type="Proteomes" id="UP000253951"/>
    </source>
</evidence>
<dbReference type="GO" id="GO:0030313">
    <property type="term" value="C:cell envelope"/>
    <property type="evidence" value="ECO:0007669"/>
    <property type="project" value="UniProtKB-SubCell"/>
</dbReference>
<feature type="domain" description="Thioredoxin" evidence="5">
    <location>
        <begin position="233"/>
        <end position="372"/>
    </location>
</feature>
<dbReference type="PROSITE" id="PS51257">
    <property type="entry name" value="PROKAR_LIPOPROTEIN"/>
    <property type="match status" value="1"/>
</dbReference>
<dbReference type="SUPFAM" id="SSF52833">
    <property type="entry name" value="Thioredoxin-like"/>
    <property type="match status" value="1"/>
</dbReference>
<sequence length="372" mass="41234">MKKILLFLALSAAFVSCDKPAENEYEITGTIADASMDGKNVILEKQGGYTGFTPVDTVKVENGRFIFKDTVSAPSLHFLSFEGIPDQKASLILENGKITIAINKDTLDNSIQGGTYNNEKLYEYSKTMKAKNQEISKFKADNTPLMMEATQKNDTVAMKRLNDEYKAIADDMEKSTVDFIKNNPKAYINALIFPRLMNSRNLDDAQIKELYDGLDDEVKNTKEGKEIGDMFAASVGNIAPEFSAPNPEGKTVSLKDAMGKVTIIDFWASWCGPCRKENPSVVAMYNELHEKGLNIIGVSLDKDADAWKKAIADDNLTWSHISNLKFWEDPIAKQYGVQSIPATFILDASGKIVAKDLRGEELKAKVKELLGE</sequence>
<dbReference type="Proteomes" id="UP000253951">
    <property type="component" value="Chromosome"/>
</dbReference>
<dbReference type="GO" id="GO:0017004">
    <property type="term" value="P:cytochrome complex assembly"/>
    <property type="evidence" value="ECO:0007669"/>
    <property type="project" value="UniProtKB-KW"/>
</dbReference>
<proteinExistence type="predicted"/>
<evidence type="ECO:0000256" key="2">
    <source>
        <dbReference type="ARBA" id="ARBA00022748"/>
    </source>
</evidence>
<dbReference type="InterPro" id="IPR050553">
    <property type="entry name" value="Thioredoxin_ResA/DsbE_sf"/>
</dbReference>
<dbReference type="InterPro" id="IPR017937">
    <property type="entry name" value="Thioredoxin_CS"/>
</dbReference>
<protein>
    <submittedName>
        <fullName evidence="6">DUF4369 domain-containing protein</fullName>
    </submittedName>
</protein>
<dbReference type="OrthoDB" id="1069091at2"/>
<comment type="subcellular location">
    <subcellularLocation>
        <location evidence="1">Cell envelope</location>
    </subcellularLocation>
</comment>
<evidence type="ECO:0000259" key="5">
    <source>
        <dbReference type="PROSITE" id="PS51352"/>
    </source>
</evidence>
<keyword evidence="4" id="KW-0676">Redox-active center</keyword>
<accession>A0A345HE39</accession>
<dbReference type="InterPro" id="IPR013766">
    <property type="entry name" value="Thioredoxin_domain"/>
</dbReference>
<reference evidence="6 7" key="1">
    <citation type="submission" date="2018-07" db="EMBL/GenBank/DDBJ databases">
        <title>Complete genome sequence of Flavobacterium arcticum type strain SM1502T.</title>
        <authorList>
            <person name="Li Y."/>
            <person name="Li D.-D."/>
        </authorList>
    </citation>
    <scope>NUCLEOTIDE SEQUENCE [LARGE SCALE GENOMIC DNA]</scope>
    <source>
        <strain evidence="6 7">SM1502</strain>
    </source>
</reference>
<dbReference type="PROSITE" id="PS00194">
    <property type="entry name" value="THIOREDOXIN_1"/>
    <property type="match status" value="1"/>
</dbReference>
<dbReference type="EMBL" id="CP031188">
    <property type="protein sequence ID" value="AXG74849.1"/>
    <property type="molecule type" value="Genomic_DNA"/>
</dbReference>
<dbReference type="InterPro" id="IPR000866">
    <property type="entry name" value="AhpC/TSA"/>
</dbReference>
<keyword evidence="7" id="KW-1185">Reference proteome</keyword>
<name>A0A345HE39_9FLAO</name>
<dbReference type="PROSITE" id="PS51352">
    <property type="entry name" value="THIOREDOXIN_2"/>
    <property type="match status" value="1"/>
</dbReference>
<evidence type="ECO:0000256" key="3">
    <source>
        <dbReference type="ARBA" id="ARBA00023157"/>
    </source>
</evidence>
<dbReference type="AlphaFoldDB" id="A0A345HE39"/>
<keyword evidence="2" id="KW-0201">Cytochrome c-type biogenesis</keyword>
<dbReference type="CDD" id="cd02966">
    <property type="entry name" value="TlpA_like_family"/>
    <property type="match status" value="1"/>
</dbReference>